<dbReference type="KEGG" id="tje:TJEJU_1363"/>
<gene>
    <name evidence="7" type="ORF">TJEJU_1363</name>
</gene>
<dbReference type="OrthoDB" id="9800869at2"/>
<evidence type="ECO:0000256" key="1">
    <source>
        <dbReference type="ARBA" id="ARBA00004442"/>
    </source>
</evidence>
<dbReference type="Gene3D" id="3.30.1330.60">
    <property type="entry name" value="OmpA-like domain"/>
    <property type="match status" value="1"/>
</dbReference>
<dbReference type="CDD" id="cd07185">
    <property type="entry name" value="OmpA_C-like"/>
    <property type="match status" value="1"/>
</dbReference>
<protein>
    <submittedName>
        <fullName evidence="7">Putative OmpA family protein</fullName>
    </submittedName>
</protein>
<reference evidence="7 8" key="1">
    <citation type="submission" date="2017-07" db="EMBL/GenBank/DDBJ databases">
        <authorList>
            <person name="Sun Z.S."/>
            <person name="Albrecht U."/>
            <person name="Echele G."/>
            <person name="Lee C.C."/>
        </authorList>
    </citation>
    <scope>NUCLEOTIDE SEQUENCE [LARGE SCALE GENOMIC DNA]</scope>
    <source>
        <strain evidence="8">type strain: KCTC 22618</strain>
    </source>
</reference>
<evidence type="ECO:0000256" key="4">
    <source>
        <dbReference type="PROSITE-ProRule" id="PRU00473"/>
    </source>
</evidence>
<evidence type="ECO:0000313" key="8">
    <source>
        <dbReference type="Proteomes" id="UP000215214"/>
    </source>
</evidence>
<dbReference type="PANTHER" id="PTHR30329">
    <property type="entry name" value="STATOR ELEMENT OF FLAGELLAR MOTOR COMPLEX"/>
    <property type="match status" value="1"/>
</dbReference>
<sequence>MNRIVKILIICCTFFFGFNINVQAQFWKKLKKKAEKIVEKEIDETINPNSKTKDSKGKKASSEKISADAPNLWRNFKFVPGENVIFYDDLQFEETGEFPSRWDLVKGNAEVAKLNGEKVIILTAENANIIKPLFDKTGYLGDEFTIEYDVLIPNFFDEKIWHMENEIFFDSRIYNKSIEVVFDESTKKTRGWASNKNFKVEGVPLGNQNDWHHISISYYKGKFKMYYDNKRISNIPKFDSNPEIFALNLWCYYQGKKQHPYLAIKNIRIAHGGGQMYKRIVADGKYVTNGIIFDSGTSNIKKSSLGIINKVVNVLNENKDWKFDIIGHTDNDGDDESNIKLSSDRAEAVKKAIIDQGIDAARLSIIGKGESEPLNTNKTPEEKANNRRVEFVKKQ</sequence>
<name>A0A238U7G2_9FLAO</name>
<dbReference type="SUPFAM" id="SSF103088">
    <property type="entry name" value="OmpA-like"/>
    <property type="match status" value="1"/>
</dbReference>
<dbReference type="PROSITE" id="PS51123">
    <property type="entry name" value="OMPA_2"/>
    <property type="match status" value="1"/>
</dbReference>
<dbReference type="Proteomes" id="UP000215214">
    <property type="component" value="Chromosome TJEJU"/>
</dbReference>
<accession>A0A238U7G2</accession>
<evidence type="ECO:0000256" key="2">
    <source>
        <dbReference type="ARBA" id="ARBA00023136"/>
    </source>
</evidence>
<feature type="domain" description="OmpA-like" evidence="6">
    <location>
        <begin position="280"/>
        <end position="395"/>
    </location>
</feature>
<dbReference type="EMBL" id="LT899436">
    <property type="protein sequence ID" value="SNR15097.1"/>
    <property type="molecule type" value="Genomic_DNA"/>
</dbReference>
<dbReference type="GO" id="GO:0004553">
    <property type="term" value="F:hydrolase activity, hydrolyzing O-glycosyl compounds"/>
    <property type="evidence" value="ECO:0007669"/>
    <property type="project" value="UniProtKB-ARBA"/>
</dbReference>
<feature type="compositionally biased region" description="Basic and acidic residues" evidence="5">
    <location>
        <begin position="379"/>
        <end position="395"/>
    </location>
</feature>
<dbReference type="PRINTS" id="PR01021">
    <property type="entry name" value="OMPADOMAIN"/>
</dbReference>
<evidence type="ECO:0000256" key="5">
    <source>
        <dbReference type="SAM" id="MobiDB-lite"/>
    </source>
</evidence>
<dbReference type="InterPro" id="IPR006665">
    <property type="entry name" value="OmpA-like"/>
</dbReference>
<evidence type="ECO:0000259" key="6">
    <source>
        <dbReference type="PROSITE" id="PS51123"/>
    </source>
</evidence>
<proteinExistence type="predicted"/>
<keyword evidence="2 4" id="KW-0472">Membrane</keyword>
<feature type="region of interest" description="Disordered" evidence="5">
    <location>
        <begin position="369"/>
        <end position="395"/>
    </location>
</feature>
<dbReference type="PANTHER" id="PTHR30329:SF21">
    <property type="entry name" value="LIPOPROTEIN YIAD-RELATED"/>
    <property type="match status" value="1"/>
</dbReference>
<dbReference type="InterPro" id="IPR013320">
    <property type="entry name" value="ConA-like_dom_sf"/>
</dbReference>
<evidence type="ECO:0000313" key="7">
    <source>
        <dbReference type="EMBL" id="SNR15097.1"/>
    </source>
</evidence>
<keyword evidence="8" id="KW-1185">Reference proteome</keyword>
<dbReference type="GO" id="GO:0005975">
    <property type="term" value="P:carbohydrate metabolic process"/>
    <property type="evidence" value="ECO:0007669"/>
    <property type="project" value="UniProtKB-ARBA"/>
</dbReference>
<evidence type="ECO:0000256" key="3">
    <source>
        <dbReference type="ARBA" id="ARBA00023237"/>
    </source>
</evidence>
<comment type="subcellular location">
    <subcellularLocation>
        <location evidence="1">Cell outer membrane</location>
    </subcellularLocation>
</comment>
<dbReference type="InterPro" id="IPR036737">
    <property type="entry name" value="OmpA-like_sf"/>
</dbReference>
<dbReference type="AlphaFoldDB" id="A0A238U7G2"/>
<dbReference type="GO" id="GO:0009279">
    <property type="term" value="C:cell outer membrane"/>
    <property type="evidence" value="ECO:0007669"/>
    <property type="project" value="UniProtKB-SubCell"/>
</dbReference>
<dbReference type="SUPFAM" id="SSF49899">
    <property type="entry name" value="Concanavalin A-like lectins/glucanases"/>
    <property type="match status" value="1"/>
</dbReference>
<organism evidence="7 8">
    <name type="scientific">Tenacibaculum jejuense</name>
    <dbReference type="NCBI Taxonomy" id="584609"/>
    <lineage>
        <taxon>Bacteria</taxon>
        <taxon>Pseudomonadati</taxon>
        <taxon>Bacteroidota</taxon>
        <taxon>Flavobacteriia</taxon>
        <taxon>Flavobacteriales</taxon>
        <taxon>Flavobacteriaceae</taxon>
        <taxon>Tenacibaculum</taxon>
    </lineage>
</organism>
<dbReference type="RefSeq" id="WP_095070591.1">
    <property type="nucleotide sequence ID" value="NZ_LT899436.1"/>
</dbReference>
<keyword evidence="3" id="KW-0998">Cell outer membrane</keyword>
<dbReference type="InterPro" id="IPR050330">
    <property type="entry name" value="Bact_OuterMem_StrucFunc"/>
</dbReference>
<dbReference type="Pfam" id="PF00691">
    <property type="entry name" value="OmpA"/>
    <property type="match status" value="1"/>
</dbReference>
<dbReference type="InterPro" id="IPR006664">
    <property type="entry name" value="OMP_bac"/>
</dbReference>